<feature type="compositionally biased region" description="Polar residues" evidence="1">
    <location>
        <begin position="376"/>
        <end position="385"/>
    </location>
</feature>
<protein>
    <submittedName>
        <fullName evidence="2">Uncharacterized protein</fullName>
    </submittedName>
</protein>
<dbReference type="Proteomes" id="UP001221898">
    <property type="component" value="Unassembled WGS sequence"/>
</dbReference>
<feature type="region of interest" description="Disordered" evidence="1">
    <location>
        <begin position="637"/>
        <end position="785"/>
    </location>
</feature>
<dbReference type="AlphaFoldDB" id="A0AAD7SMW2"/>
<feature type="region of interest" description="Disordered" evidence="1">
    <location>
        <begin position="1069"/>
        <end position="1117"/>
    </location>
</feature>
<evidence type="ECO:0000313" key="3">
    <source>
        <dbReference type="Proteomes" id="UP001221898"/>
    </source>
</evidence>
<feature type="non-terminal residue" evidence="2">
    <location>
        <position position="1"/>
    </location>
</feature>
<sequence>PQHNLALQAASGNAPLNILHPCVHIESRASQITSDIPVGVKESELSPGPDSSQANVPEKPRSVEVEMLKTTIKKEVDDSFPDTDSPTTTNSKNQAVFTKAGELNKKETMKRFAGRVHLRGPVPNTEGPVPVAPHQFFKATVWRQKLLDGKERWSVVQSRMQRQRLLDSQRMINQSARRVFSPAVALTTRKAQKGRTEETEEERMARKREYWRIKKREQRAKLSVEVKTKMKERDSLLRRVKRYQCILNEMRRARTGCNKVQQTSGKGITLPSDNETISGFIKEDGTMTTNIPQASADHRLAGQEMLPESHTFPNKLIPDTSCGISNANLRKQVHIIAPPPLKSVTQIKATCHLNAVSSLNPPRLVSNKARPASHTIPKNLQNPHTTMRQTNSSLRHLHNVQSSYPRLTLVKQRHSLPQISRVVGKYSATRLISPKPGAFVLKGVPAGSASATKAPSMVPELTEEERMAKKREYWRIKKREQRANRSARARQTLSSCKYNTAIQFQQSQRALSARRAAGLLSLRGISANCSLKNTLMSKPNIPISIQDKEGDIKQEEEPAPTGDMCSDPDPPLCLEIKPSISPTAEQQVEQDPSASMDSQATTLLAVASMKKLLEESLSSVADCNGLPSCKSEQVSSEEDAVKLEIKPSLPLPSAGGEEHVVSQERHHSAPDLSLQSPELHLHRVQSPSCQKPPHILSTGQNPSSLSPACHQTALQSPSSNQTHSHTPVSSQSPSHAPSCCHATSSGQPLQLRRAQRKRAKKIGHCCSPEPPKQPTSSPSQPNEDLLRKKREHWRIAKREQRAKKAAREREMRRLGEQGRRQIARATQGTTICVVKKKPDPRNEGNNLHSTPAHHTKNSTPILLSSAAGTLTCLKAVTSLPILKVVTPTPPSPGLNSDTLKNKATATEPSGTLSRQLVADGHASLNCSTVPCPAGGDSSDGALSGGTGSPGRLLLVESEQNKALGSNPESPRVKRWRLQVPESLDTASSQSASTSKHPSLSLQFGKMSSHGGKEMLTGQPHSQTPPSCNILPCVKKEDAHNSPDPLKLTQAPEQLEEDLLRKKREYWRVKKKEQRARKAARERETEETRSLWKLEAHPSSQRCAQEHGTAGTSLQSVV</sequence>
<feature type="compositionally biased region" description="Polar residues" evidence="1">
    <location>
        <begin position="893"/>
        <end position="911"/>
    </location>
</feature>
<accession>A0AAD7SMW2</accession>
<feature type="region of interest" description="Disordered" evidence="1">
    <location>
        <begin position="886"/>
        <end position="911"/>
    </location>
</feature>
<keyword evidence="3" id="KW-1185">Reference proteome</keyword>
<feature type="compositionally biased region" description="Basic and acidic residues" evidence="1">
    <location>
        <begin position="656"/>
        <end position="669"/>
    </location>
</feature>
<feature type="compositionally biased region" description="Polar residues" evidence="1">
    <location>
        <begin position="712"/>
        <end position="748"/>
    </location>
</feature>
<evidence type="ECO:0000313" key="2">
    <source>
        <dbReference type="EMBL" id="KAJ8405370.1"/>
    </source>
</evidence>
<feature type="region of interest" description="Disordered" evidence="1">
    <location>
        <begin position="835"/>
        <end position="858"/>
    </location>
</feature>
<feature type="region of interest" description="Disordered" evidence="1">
    <location>
        <begin position="983"/>
        <end position="1024"/>
    </location>
</feature>
<gene>
    <name evidence="2" type="ORF">AAFF_G00318430</name>
</gene>
<feature type="compositionally biased region" description="Basic and acidic residues" evidence="1">
    <location>
        <begin position="1078"/>
        <end position="1095"/>
    </location>
</feature>
<comment type="caution">
    <text evidence="2">The sequence shown here is derived from an EMBL/GenBank/DDBJ whole genome shotgun (WGS) entry which is preliminary data.</text>
</comment>
<reference evidence="2" key="1">
    <citation type="journal article" date="2023" name="Science">
        <title>Genome structures resolve the early diversification of teleost fishes.</title>
        <authorList>
            <person name="Parey E."/>
            <person name="Louis A."/>
            <person name="Montfort J."/>
            <person name="Bouchez O."/>
            <person name="Roques C."/>
            <person name="Iampietro C."/>
            <person name="Lluch J."/>
            <person name="Castinel A."/>
            <person name="Donnadieu C."/>
            <person name="Desvignes T."/>
            <person name="Floi Bucao C."/>
            <person name="Jouanno E."/>
            <person name="Wen M."/>
            <person name="Mejri S."/>
            <person name="Dirks R."/>
            <person name="Jansen H."/>
            <person name="Henkel C."/>
            <person name="Chen W.J."/>
            <person name="Zahm M."/>
            <person name="Cabau C."/>
            <person name="Klopp C."/>
            <person name="Thompson A.W."/>
            <person name="Robinson-Rechavi M."/>
            <person name="Braasch I."/>
            <person name="Lecointre G."/>
            <person name="Bobe J."/>
            <person name="Postlethwait J.H."/>
            <person name="Berthelot C."/>
            <person name="Roest Crollius H."/>
            <person name="Guiguen Y."/>
        </authorList>
    </citation>
    <scope>NUCLEOTIDE SEQUENCE</scope>
    <source>
        <strain evidence="2">NC1722</strain>
    </source>
</reference>
<name>A0AAD7SMW2_9TELE</name>
<evidence type="ECO:0000256" key="1">
    <source>
        <dbReference type="SAM" id="MobiDB-lite"/>
    </source>
</evidence>
<feature type="region of interest" description="Disordered" evidence="1">
    <location>
        <begin position="366"/>
        <end position="385"/>
    </location>
</feature>
<feature type="compositionally biased region" description="Polar residues" evidence="1">
    <location>
        <begin position="697"/>
        <end position="706"/>
    </location>
</feature>
<feature type="region of interest" description="Disordered" evidence="1">
    <location>
        <begin position="40"/>
        <end position="59"/>
    </location>
</feature>
<feature type="compositionally biased region" description="Polar residues" evidence="1">
    <location>
        <begin position="984"/>
        <end position="1001"/>
    </location>
</feature>
<proteinExistence type="predicted"/>
<feature type="region of interest" description="Disordered" evidence="1">
    <location>
        <begin position="553"/>
        <end position="577"/>
    </location>
</feature>
<organism evidence="2 3">
    <name type="scientific">Aldrovandia affinis</name>
    <dbReference type="NCBI Taxonomy" id="143900"/>
    <lineage>
        <taxon>Eukaryota</taxon>
        <taxon>Metazoa</taxon>
        <taxon>Chordata</taxon>
        <taxon>Craniata</taxon>
        <taxon>Vertebrata</taxon>
        <taxon>Euteleostomi</taxon>
        <taxon>Actinopterygii</taxon>
        <taxon>Neopterygii</taxon>
        <taxon>Teleostei</taxon>
        <taxon>Notacanthiformes</taxon>
        <taxon>Halosauridae</taxon>
        <taxon>Aldrovandia</taxon>
    </lineage>
</organism>
<dbReference type="EMBL" id="JAINUG010000048">
    <property type="protein sequence ID" value="KAJ8405370.1"/>
    <property type="molecule type" value="Genomic_DNA"/>
</dbReference>
<feature type="compositionally biased region" description="Basic residues" evidence="1">
    <location>
        <begin position="753"/>
        <end position="763"/>
    </location>
</feature>